<gene>
    <name evidence="1" type="ORF">FB45DRAFT_1017728</name>
</gene>
<organism evidence="1 2">
    <name type="scientific">Roridomyces roridus</name>
    <dbReference type="NCBI Taxonomy" id="1738132"/>
    <lineage>
        <taxon>Eukaryota</taxon>
        <taxon>Fungi</taxon>
        <taxon>Dikarya</taxon>
        <taxon>Basidiomycota</taxon>
        <taxon>Agaricomycotina</taxon>
        <taxon>Agaricomycetes</taxon>
        <taxon>Agaricomycetidae</taxon>
        <taxon>Agaricales</taxon>
        <taxon>Marasmiineae</taxon>
        <taxon>Mycenaceae</taxon>
        <taxon>Roridomyces</taxon>
    </lineage>
</organism>
<keyword evidence="2" id="KW-1185">Reference proteome</keyword>
<protein>
    <submittedName>
        <fullName evidence="1">Uncharacterized protein</fullName>
    </submittedName>
</protein>
<dbReference type="AlphaFoldDB" id="A0AAD7G2F3"/>
<dbReference type="EMBL" id="JARKIF010000001">
    <property type="protein sequence ID" value="KAJ7650339.1"/>
    <property type="molecule type" value="Genomic_DNA"/>
</dbReference>
<comment type="caution">
    <text evidence="1">The sequence shown here is derived from an EMBL/GenBank/DDBJ whole genome shotgun (WGS) entry which is preliminary data.</text>
</comment>
<reference evidence="1" key="1">
    <citation type="submission" date="2023-03" db="EMBL/GenBank/DDBJ databases">
        <title>Massive genome expansion in bonnet fungi (Mycena s.s.) driven by repeated elements and novel gene families across ecological guilds.</title>
        <authorList>
            <consortium name="Lawrence Berkeley National Laboratory"/>
            <person name="Harder C.B."/>
            <person name="Miyauchi S."/>
            <person name="Viragh M."/>
            <person name="Kuo A."/>
            <person name="Thoen E."/>
            <person name="Andreopoulos B."/>
            <person name="Lu D."/>
            <person name="Skrede I."/>
            <person name="Drula E."/>
            <person name="Henrissat B."/>
            <person name="Morin E."/>
            <person name="Kohler A."/>
            <person name="Barry K."/>
            <person name="LaButti K."/>
            <person name="Morin E."/>
            <person name="Salamov A."/>
            <person name="Lipzen A."/>
            <person name="Mereny Z."/>
            <person name="Hegedus B."/>
            <person name="Baldrian P."/>
            <person name="Stursova M."/>
            <person name="Weitz H."/>
            <person name="Taylor A."/>
            <person name="Grigoriev I.V."/>
            <person name="Nagy L.G."/>
            <person name="Martin F."/>
            <person name="Kauserud H."/>
        </authorList>
    </citation>
    <scope>NUCLEOTIDE SEQUENCE</scope>
    <source>
        <strain evidence="1">9284</strain>
    </source>
</reference>
<dbReference type="Proteomes" id="UP001221142">
    <property type="component" value="Unassembled WGS sequence"/>
</dbReference>
<evidence type="ECO:0000313" key="2">
    <source>
        <dbReference type="Proteomes" id="UP001221142"/>
    </source>
</evidence>
<name>A0AAD7G2F3_9AGAR</name>
<sequence>MSLRPQPSSLRLELPPLPRPSNAAPAANINSIVNQARLAHSGASQLRVPTLTRRHARANISPIARPATTSRPSLPCPPTINSCLFVRGTETYLRTLNVILPPVDNEEIFFMRFLRGSFFAHMRRFGLVVEDSPLASTPVTAHIRSLVDVLRERGINVDHPAETALLAHEGMPLIPLYVGNRGVARPSDNQIRLRRSPLPPQSTLADMAASRLRFAIPGLCIETVDGESYFCIQWVMSQEFLSATFTLPGIGQEARLHHCLPRRINSVFPRDREFVPWPHEDGASSCDGGDVANLSDLDDEEMDVVASVVRPVAETRLPHLPASIWDDEQPWPPASRGRHPAFTESSVYVAARGASNTPLRVIYSGDTLAEAADELLTAIGRYYPRTPEERDSGDGVVRSLGEGVLRDVYQEAFSKVMAGSSRWLTPHFDGKLSLLCVLSLGFGDHYLSAGRQHDIAVAGALWALLMIRGTAVDPVDVSLLQFLLHDGDLRALHPGFIGEWHPALRAIISAWKTAGPAGNVNKPAIVGPLASYMDLPIQAIENRDQRMHDALAVEMVYKAVVASQGPRHKDMEWLLRGFKLTCRNGFQFPKFVCNTSGGSEAFLTKVMASLVGPYSLIPRLVFPPSPLAGPIVEAMGGETLADLFQDYLEQTGVPCPALFEACKPHFTESADLTRVDSPNFRAQMLTWAVTGQPFLPAGSSGISIMLVDDDDPVYLGGHDTEMRRALVDSGTISYRTCFQQARIPASFLLRAAQAAYTGVEPASRRKFLHHWLLCQSLGAIGDTHTFT</sequence>
<evidence type="ECO:0000313" key="1">
    <source>
        <dbReference type="EMBL" id="KAJ7650339.1"/>
    </source>
</evidence>
<proteinExistence type="predicted"/>
<accession>A0AAD7G2F3</accession>